<feature type="binding site" evidence="12">
    <location>
        <position position="143"/>
    </location>
    <ligand>
        <name>Zn(2+)</name>
        <dbReference type="ChEBI" id="CHEBI:29105"/>
        <note>catalytic</note>
    </ligand>
</feature>
<dbReference type="CDD" id="cd07340">
    <property type="entry name" value="M48B_Htpx_like"/>
    <property type="match status" value="1"/>
</dbReference>
<dbReference type="PANTHER" id="PTHR43221">
    <property type="entry name" value="PROTEASE HTPX"/>
    <property type="match status" value="1"/>
</dbReference>
<feature type="domain" description="Peptidase M48" evidence="13">
    <location>
        <begin position="80"/>
        <end position="298"/>
    </location>
</feature>
<evidence type="ECO:0000256" key="9">
    <source>
        <dbReference type="ARBA" id="ARBA00022989"/>
    </source>
</evidence>
<keyword evidence="6 12" id="KW-0479">Metal-binding</keyword>
<evidence type="ECO:0000256" key="11">
    <source>
        <dbReference type="ARBA" id="ARBA00023136"/>
    </source>
</evidence>
<dbReference type="PANTHER" id="PTHR43221:SF1">
    <property type="entry name" value="PROTEASE HTPX"/>
    <property type="match status" value="1"/>
</dbReference>
<evidence type="ECO:0000313" key="15">
    <source>
        <dbReference type="Proteomes" id="UP000229236"/>
    </source>
</evidence>
<comment type="similarity">
    <text evidence="2 12">Belongs to the peptidase M48B family.</text>
</comment>
<evidence type="ECO:0000259" key="13">
    <source>
        <dbReference type="Pfam" id="PF01435"/>
    </source>
</evidence>
<comment type="cofactor">
    <cofactor evidence="12">
        <name>Zn(2+)</name>
        <dbReference type="ChEBI" id="CHEBI:29105"/>
    </cofactor>
    <text evidence="12">Binds 1 zinc ion per subunit.</text>
</comment>
<dbReference type="AlphaFoldDB" id="A0A2M8DA06"/>
<evidence type="ECO:0000256" key="4">
    <source>
        <dbReference type="ARBA" id="ARBA00022670"/>
    </source>
</evidence>
<evidence type="ECO:0000256" key="1">
    <source>
        <dbReference type="ARBA" id="ARBA00004651"/>
    </source>
</evidence>
<accession>A0A2M8DA06</accession>
<dbReference type="Proteomes" id="UP000229236">
    <property type="component" value="Unassembled WGS sequence"/>
</dbReference>
<keyword evidence="7 12" id="KW-0378">Hydrolase</keyword>
<keyword evidence="5 12" id="KW-0812">Transmembrane</keyword>
<name>A0A2M8DA06_9BACT</name>
<dbReference type="EMBL" id="PFTM01000010">
    <property type="protein sequence ID" value="PJB84006.1"/>
    <property type="molecule type" value="Genomic_DNA"/>
</dbReference>
<evidence type="ECO:0000256" key="8">
    <source>
        <dbReference type="ARBA" id="ARBA00022833"/>
    </source>
</evidence>
<dbReference type="GO" id="GO:0004222">
    <property type="term" value="F:metalloendopeptidase activity"/>
    <property type="evidence" value="ECO:0007669"/>
    <property type="project" value="UniProtKB-UniRule"/>
</dbReference>
<sequence length="301" mass="33597">MATLYTHKDRNILKTWLFMVMFFAVVIGVGWAVSWYYRNTAILYAAVAFSVFMNVLSYWYSDTIVLRMAGARPVDRESYRELWNIIENLSITAGLPMPRVYIINDPSPNAFATGRNHEHAVIAFTTGILHILNRQELEGVAAHELSHIGNRDMLLSTVIVVLVGFVTIVSDMFLRMTFWGNSGRRSEGGRGGNQFTIIIAIVLIVLAPIAATLMRLAISRKRELLADASGALLTRYPEGLASALEKISSVGIPLRKASNATAHLYISDPFTKEQRAGFFEKLFMTHPPVIERVAALRSGDY</sequence>
<dbReference type="Pfam" id="PF01435">
    <property type="entry name" value="Peptidase_M48"/>
    <property type="match status" value="1"/>
</dbReference>
<dbReference type="InterPro" id="IPR022919">
    <property type="entry name" value="Pept_M48_protease_HtpX"/>
</dbReference>
<dbReference type="GO" id="GO:0008270">
    <property type="term" value="F:zinc ion binding"/>
    <property type="evidence" value="ECO:0007669"/>
    <property type="project" value="UniProtKB-UniRule"/>
</dbReference>
<evidence type="ECO:0000256" key="2">
    <source>
        <dbReference type="ARBA" id="ARBA00009779"/>
    </source>
</evidence>
<evidence type="ECO:0000256" key="5">
    <source>
        <dbReference type="ARBA" id="ARBA00022692"/>
    </source>
</evidence>
<feature type="transmembrane region" description="Helical" evidence="12">
    <location>
        <begin position="153"/>
        <end position="174"/>
    </location>
</feature>
<keyword evidence="8 12" id="KW-0862">Zinc</keyword>
<evidence type="ECO:0000256" key="3">
    <source>
        <dbReference type="ARBA" id="ARBA00022475"/>
    </source>
</evidence>
<dbReference type="EC" id="3.4.24.-" evidence="12"/>
<dbReference type="Gene3D" id="3.30.2010.10">
    <property type="entry name" value="Metalloproteases ('zincins'), catalytic domain"/>
    <property type="match status" value="1"/>
</dbReference>
<dbReference type="InterPro" id="IPR050083">
    <property type="entry name" value="HtpX_protease"/>
</dbReference>
<dbReference type="GO" id="GO:0005886">
    <property type="term" value="C:plasma membrane"/>
    <property type="evidence" value="ECO:0007669"/>
    <property type="project" value="UniProtKB-SubCell"/>
</dbReference>
<gene>
    <name evidence="12" type="primary">htpX</name>
    <name evidence="14" type="ORF">CO088_00355</name>
</gene>
<keyword evidence="10 12" id="KW-0482">Metalloprotease</keyword>
<keyword evidence="4 12" id="KW-0645">Protease</keyword>
<comment type="caution">
    <text evidence="14">The sequence shown here is derived from an EMBL/GenBank/DDBJ whole genome shotgun (WGS) entry which is preliminary data.</text>
</comment>
<feature type="binding site" evidence="12">
    <location>
        <position position="147"/>
    </location>
    <ligand>
        <name>Zn(2+)</name>
        <dbReference type="ChEBI" id="CHEBI:29105"/>
        <note>catalytic</note>
    </ligand>
</feature>
<feature type="binding site" evidence="12">
    <location>
        <position position="223"/>
    </location>
    <ligand>
        <name>Zn(2+)</name>
        <dbReference type="ChEBI" id="CHEBI:29105"/>
        <note>catalytic</note>
    </ligand>
</feature>
<evidence type="ECO:0000256" key="12">
    <source>
        <dbReference type="HAMAP-Rule" id="MF_00188"/>
    </source>
</evidence>
<feature type="transmembrane region" description="Helical" evidence="12">
    <location>
        <begin position="41"/>
        <end position="60"/>
    </location>
</feature>
<proteinExistence type="inferred from homology"/>
<keyword evidence="11 12" id="KW-0472">Membrane</keyword>
<dbReference type="GO" id="GO:0006508">
    <property type="term" value="P:proteolysis"/>
    <property type="evidence" value="ECO:0007669"/>
    <property type="project" value="UniProtKB-KW"/>
</dbReference>
<reference evidence="15" key="1">
    <citation type="submission" date="2017-09" db="EMBL/GenBank/DDBJ databases">
        <title>Depth-based differentiation of microbial function through sediment-hosted aquifers and enrichment of novel symbionts in the deep terrestrial subsurface.</title>
        <authorList>
            <person name="Probst A.J."/>
            <person name="Ladd B."/>
            <person name="Jarett J.K."/>
            <person name="Geller-Mcgrath D.E."/>
            <person name="Sieber C.M.K."/>
            <person name="Emerson J.B."/>
            <person name="Anantharaman K."/>
            <person name="Thomas B.C."/>
            <person name="Malmstrom R."/>
            <person name="Stieglmeier M."/>
            <person name="Klingl A."/>
            <person name="Woyke T."/>
            <person name="Ryan C.M."/>
            <person name="Banfield J.F."/>
        </authorList>
    </citation>
    <scope>NUCLEOTIDE SEQUENCE [LARGE SCALE GENOMIC DNA]</scope>
</reference>
<feature type="transmembrane region" description="Helical" evidence="12">
    <location>
        <begin position="194"/>
        <end position="214"/>
    </location>
</feature>
<evidence type="ECO:0000256" key="10">
    <source>
        <dbReference type="ARBA" id="ARBA00023049"/>
    </source>
</evidence>
<keyword evidence="9 12" id="KW-1133">Transmembrane helix</keyword>
<evidence type="ECO:0000256" key="6">
    <source>
        <dbReference type="ARBA" id="ARBA00022723"/>
    </source>
</evidence>
<keyword evidence="3 12" id="KW-1003">Cell membrane</keyword>
<organism evidence="14 15">
    <name type="scientific">Candidatus Yonathbacteria bacterium CG_4_9_14_0_8_um_filter_46_47</name>
    <dbReference type="NCBI Taxonomy" id="1975106"/>
    <lineage>
        <taxon>Bacteria</taxon>
        <taxon>Candidatus Yonathiibacteriota</taxon>
    </lineage>
</organism>
<evidence type="ECO:0000313" key="14">
    <source>
        <dbReference type="EMBL" id="PJB84006.1"/>
    </source>
</evidence>
<feature type="transmembrane region" description="Helical" evidence="12">
    <location>
        <begin position="12"/>
        <end position="35"/>
    </location>
</feature>
<evidence type="ECO:0000256" key="7">
    <source>
        <dbReference type="ARBA" id="ARBA00022801"/>
    </source>
</evidence>
<protein>
    <recommendedName>
        <fullName evidence="12">Protease HtpX homolog</fullName>
        <ecNumber evidence="12">3.4.24.-</ecNumber>
    </recommendedName>
</protein>
<dbReference type="HAMAP" id="MF_00188">
    <property type="entry name" value="Pept_M48_protease_HtpX"/>
    <property type="match status" value="1"/>
</dbReference>
<comment type="subcellular location">
    <subcellularLocation>
        <location evidence="1 12">Cell membrane</location>
        <topology evidence="1 12">Multi-pass membrane protein</topology>
    </subcellularLocation>
</comment>
<feature type="active site" evidence="12">
    <location>
        <position position="144"/>
    </location>
</feature>
<dbReference type="InterPro" id="IPR001915">
    <property type="entry name" value="Peptidase_M48"/>
</dbReference>